<dbReference type="Proteomes" id="UP000198660">
    <property type="component" value="Unassembled WGS sequence"/>
</dbReference>
<protein>
    <submittedName>
        <fullName evidence="1">Uncharacterized protein</fullName>
    </submittedName>
</protein>
<dbReference type="EMBL" id="FPAA01000003">
    <property type="protein sequence ID" value="SFS49653.1"/>
    <property type="molecule type" value="Genomic_DNA"/>
</dbReference>
<sequence length="38" mass="4254">MAMQRKPFPSEGVFLYFRGESVMVSLGEGKFRGGENDV</sequence>
<evidence type="ECO:0000313" key="2">
    <source>
        <dbReference type="Proteomes" id="UP000198660"/>
    </source>
</evidence>
<dbReference type="AlphaFoldDB" id="A0A1I6QAW9"/>
<proteinExistence type="predicted"/>
<reference evidence="2" key="1">
    <citation type="submission" date="2016-10" db="EMBL/GenBank/DDBJ databases">
        <authorList>
            <person name="Varghese N."/>
            <person name="Submissions S."/>
        </authorList>
    </citation>
    <scope>NUCLEOTIDE SEQUENCE [LARGE SCALE GENOMIC DNA]</scope>
    <source>
        <strain evidence="2">DSM 45789</strain>
    </source>
</reference>
<evidence type="ECO:0000313" key="1">
    <source>
        <dbReference type="EMBL" id="SFS49653.1"/>
    </source>
</evidence>
<keyword evidence="2" id="KW-1185">Reference proteome</keyword>
<gene>
    <name evidence="1" type="ORF">SAMN05444972_10316</name>
</gene>
<name>A0A1I6QAW9_9BACL</name>
<accession>A0A1I6QAW9</accession>
<organism evidence="1 2">
    <name type="scientific">Marininema halotolerans</name>
    <dbReference type="NCBI Taxonomy" id="1155944"/>
    <lineage>
        <taxon>Bacteria</taxon>
        <taxon>Bacillati</taxon>
        <taxon>Bacillota</taxon>
        <taxon>Bacilli</taxon>
        <taxon>Bacillales</taxon>
        <taxon>Thermoactinomycetaceae</taxon>
        <taxon>Marininema</taxon>
    </lineage>
</organism>